<dbReference type="GO" id="GO:0016746">
    <property type="term" value="F:acyltransferase activity"/>
    <property type="evidence" value="ECO:0007669"/>
    <property type="project" value="UniProtKB-KW"/>
</dbReference>
<evidence type="ECO:0000256" key="1">
    <source>
        <dbReference type="SAM" id="Phobius"/>
    </source>
</evidence>
<organism evidence="3 4">
    <name type="scientific">Massilia jejuensis</name>
    <dbReference type="NCBI Taxonomy" id="648894"/>
    <lineage>
        <taxon>Bacteria</taxon>
        <taxon>Pseudomonadati</taxon>
        <taxon>Pseudomonadota</taxon>
        <taxon>Betaproteobacteria</taxon>
        <taxon>Burkholderiales</taxon>
        <taxon>Oxalobacteraceae</taxon>
        <taxon>Telluria group</taxon>
        <taxon>Massilia</taxon>
    </lineage>
</organism>
<feature type="transmembrane region" description="Helical" evidence="1">
    <location>
        <begin position="21"/>
        <end position="40"/>
    </location>
</feature>
<keyword evidence="1" id="KW-1133">Transmembrane helix</keyword>
<dbReference type="RefSeq" id="WP_379717808.1">
    <property type="nucleotide sequence ID" value="NZ_JBHSMS010000015.1"/>
</dbReference>
<dbReference type="InterPro" id="IPR002656">
    <property type="entry name" value="Acyl_transf_3_dom"/>
</dbReference>
<dbReference type="PANTHER" id="PTHR23028:SF53">
    <property type="entry name" value="ACYL_TRANSF_3 DOMAIN-CONTAINING PROTEIN"/>
    <property type="match status" value="1"/>
</dbReference>
<keyword evidence="3" id="KW-0808">Transferase</keyword>
<feature type="transmembrane region" description="Helical" evidence="1">
    <location>
        <begin position="306"/>
        <end position="328"/>
    </location>
</feature>
<evidence type="ECO:0000313" key="3">
    <source>
        <dbReference type="EMBL" id="MFC5510474.1"/>
    </source>
</evidence>
<dbReference type="EMBL" id="JBHSMS010000015">
    <property type="protein sequence ID" value="MFC5510474.1"/>
    <property type="molecule type" value="Genomic_DNA"/>
</dbReference>
<evidence type="ECO:0000313" key="4">
    <source>
        <dbReference type="Proteomes" id="UP001596031"/>
    </source>
</evidence>
<dbReference type="EC" id="2.3.-.-" evidence="3"/>
<proteinExistence type="predicted"/>
<sequence length="385" mass="43146">MTKIALLQRSNLSEDQWHSMLISLLRGLAALIVAAAHLRAQVYPGFDTVQNPSLPFQGLAFVAGFAYLAVIVFFVLSGWLVGGSLLNRIGTDGVIRNYTIDRVTRLWIVLMPTFGAILLFGLATAALNPSRLSFAPDNAYSATALVGNLVGLQNILVPEFGGNFPLWSLANETWYYVLFPLLVMLFRTRSTWRRVLILLTVAAIVQLLNSAILLYFSIWLLGVAFSRVRIECGPFLRWTLFLGLIGAAAAIRLKGKSDISVDSFVQYLLFSMVFVLFLSSMQVTWARTRANEWVNRVGRFFSEFSFTLYVLHIPLMGAMLHLAAPVLGNAKLDPHRPLHLLVYLLLYVGLVVGAFLFHLPFEARTYQVREWLKTTLRFRSGAVRV</sequence>
<dbReference type="PANTHER" id="PTHR23028">
    <property type="entry name" value="ACETYLTRANSFERASE"/>
    <property type="match status" value="1"/>
</dbReference>
<feature type="transmembrane region" description="Helical" evidence="1">
    <location>
        <begin position="235"/>
        <end position="253"/>
    </location>
</feature>
<keyword evidence="1" id="KW-0472">Membrane</keyword>
<accession>A0ABW0PIP3</accession>
<evidence type="ECO:0000259" key="2">
    <source>
        <dbReference type="Pfam" id="PF01757"/>
    </source>
</evidence>
<feature type="transmembrane region" description="Helical" evidence="1">
    <location>
        <begin position="340"/>
        <end position="361"/>
    </location>
</feature>
<comment type="caution">
    <text evidence="3">The sequence shown here is derived from an EMBL/GenBank/DDBJ whole genome shotgun (WGS) entry which is preliminary data.</text>
</comment>
<dbReference type="Pfam" id="PF01757">
    <property type="entry name" value="Acyl_transf_3"/>
    <property type="match status" value="1"/>
</dbReference>
<feature type="domain" description="Acyltransferase 3" evidence="2">
    <location>
        <begin position="23"/>
        <end position="357"/>
    </location>
</feature>
<keyword evidence="3" id="KW-0012">Acyltransferase</keyword>
<gene>
    <name evidence="3" type="ORF">ACFPOU_04935</name>
</gene>
<feature type="transmembrane region" description="Helical" evidence="1">
    <location>
        <begin position="106"/>
        <end position="127"/>
    </location>
</feature>
<feature type="transmembrane region" description="Helical" evidence="1">
    <location>
        <begin position="195"/>
        <end position="223"/>
    </location>
</feature>
<dbReference type="InterPro" id="IPR050879">
    <property type="entry name" value="Acyltransferase_3"/>
</dbReference>
<keyword evidence="4" id="KW-1185">Reference proteome</keyword>
<dbReference type="Proteomes" id="UP001596031">
    <property type="component" value="Unassembled WGS sequence"/>
</dbReference>
<feature type="transmembrane region" description="Helical" evidence="1">
    <location>
        <begin position="265"/>
        <end position="286"/>
    </location>
</feature>
<protein>
    <submittedName>
        <fullName evidence="3">Acyltransferase family protein</fullName>
        <ecNumber evidence="3">2.3.-.-</ecNumber>
    </submittedName>
</protein>
<feature type="transmembrane region" description="Helical" evidence="1">
    <location>
        <begin position="60"/>
        <end position="86"/>
    </location>
</feature>
<reference evidence="4" key="1">
    <citation type="journal article" date="2019" name="Int. J. Syst. Evol. Microbiol.">
        <title>The Global Catalogue of Microorganisms (GCM) 10K type strain sequencing project: providing services to taxonomists for standard genome sequencing and annotation.</title>
        <authorList>
            <consortium name="The Broad Institute Genomics Platform"/>
            <consortium name="The Broad Institute Genome Sequencing Center for Infectious Disease"/>
            <person name="Wu L."/>
            <person name="Ma J."/>
        </authorList>
    </citation>
    <scope>NUCLEOTIDE SEQUENCE [LARGE SCALE GENOMIC DNA]</scope>
    <source>
        <strain evidence="4">CCUG 38813</strain>
    </source>
</reference>
<name>A0ABW0PIP3_9BURK</name>
<keyword evidence="1" id="KW-0812">Transmembrane</keyword>
<feature type="transmembrane region" description="Helical" evidence="1">
    <location>
        <begin position="173"/>
        <end position="188"/>
    </location>
</feature>